<dbReference type="PROSITE" id="PS50071">
    <property type="entry name" value="HOMEOBOX_2"/>
    <property type="match status" value="1"/>
</dbReference>
<reference evidence="6" key="1">
    <citation type="journal article" date="2016" name="Nat. Genet.">
        <title>A high-quality carrot genome assembly provides new insights into carotenoid accumulation and asterid genome evolution.</title>
        <authorList>
            <person name="Iorizzo M."/>
            <person name="Ellison S."/>
            <person name="Senalik D."/>
            <person name="Zeng P."/>
            <person name="Satapoomin P."/>
            <person name="Huang J."/>
            <person name="Bowman M."/>
            <person name="Iovene M."/>
            <person name="Sanseverino W."/>
            <person name="Cavagnaro P."/>
            <person name="Yildiz M."/>
            <person name="Macko-Podgorni A."/>
            <person name="Moranska E."/>
            <person name="Grzebelus E."/>
            <person name="Grzebelus D."/>
            <person name="Ashrafi H."/>
            <person name="Zheng Z."/>
            <person name="Cheng S."/>
            <person name="Spooner D."/>
            <person name="Van Deynze A."/>
            <person name="Simon P."/>
        </authorList>
    </citation>
    <scope>NUCLEOTIDE SEQUENCE</scope>
    <source>
        <tissue evidence="6">Leaf</tissue>
    </source>
</reference>
<feature type="region of interest" description="Disordered" evidence="5">
    <location>
        <begin position="136"/>
        <end position="155"/>
    </location>
</feature>
<feature type="coiled-coil region" evidence="4">
    <location>
        <begin position="193"/>
        <end position="283"/>
    </location>
</feature>
<evidence type="ECO:0000256" key="3">
    <source>
        <dbReference type="RuleBase" id="RU000682"/>
    </source>
</evidence>
<evidence type="ECO:0000313" key="7">
    <source>
        <dbReference type="Proteomes" id="UP000077755"/>
    </source>
</evidence>
<feature type="compositionally biased region" description="Basic residues" evidence="5">
    <location>
        <begin position="90"/>
        <end position="102"/>
    </location>
</feature>
<feature type="compositionally biased region" description="Acidic residues" evidence="5">
    <location>
        <begin position="108"/>
        <end position="123"/>
    </location>
</feature>
<dbReference type="GO" id="GO:0005634">
    <property type="term" value="C:nucleus"/>
    <property type="evidence" value="ECO:0007669"/>
    <property type="project" value="UniProtKB-SubCell"/>
</dbReference>
<dbReference type="InterPro" id="IPR001356">
    <property type="entry name" value="HD"/>
</dbReference>
<dbReference type="Pfam" id="PF00046">
    <property type="entry name" value="Homeodomain"/>
    <property type="match status" value="1"/>
</dbReference>
<feature type="DNA-binding region" description="Homeobox" evidence="2">
    <location>
        <begin position="27"/>
        <end position="86"/>
    </location>
</feature>
<dbReference type="SUPFAM" id="SSF46689">
    <property type="entry name" value="Homeodomain-like"/>
    <property type="match status" value="1"/>
</dbReference>
<dbReference type="KEGG" id="dcr:108207783"/>
<evidence type="ECO:0000256" key="1">
    <source>
        <dbReference type="ARBA" id="ARBA00004123"/>
    </source>
</evidence>
<dbReference type="InterPro" id="IPR044977">
    <property type="entry name" value="RLT1-3"/>
</dbReference>
<evidence type="ECO:0000313" key="6">
    <source>
        <dbReference type="EMBL" id="WOG89802.1"/>
    </source>
</evidence>
<evidence type="ECO:0000256" key="2">
    <source>
        <dbReference type="PROSITE-ProRule" id="PRU00108"/>
    </source>
</evidence>
<dbReference type="PANTHER" id="PTHR36968:SF5">
    <property type="entry name" value="HOMEOBOX-DDT DOMAIN PROTEIN RLT2"/>
    <property type="match status" value="1"/>
</dbReference>
<dbReference type="Gene3D" id="1.10.10.60">
    <property type="entry name" value="Homeodomain-like"/>
    <property type="match status" value="1"/>
</dbReference>
<feature type="region of interest" description="Disordered" evidence="5">
    <location>
        <begin position="1"/>
        <end position="35"/>
    </location>
</feature>
<keyword evidence="2 3" id="KW-0371">Homeobox</keyword>
<dbReference type="OrthoDB" id="6159439at2759"/>
<reference evidence="6" key="2">
    <citation type="submission" date="2022-03" db="EMBL/GenBank/DDBJ databases">
        <title>Draft title - Genomic analysis of global carrot germplasm unveils the trajectory of domestication and the origin of high carotenoid orange carrot.</title>
        <authorList>
            <person name="Iorizzo M."/>
            <person name="Ellison S."/>
            <person name="Senalik D."/>
            <person name="Macko-Podgorni A."/>
            <person name="Grzebelus D."/>
            <person name="Bostan H."/>
            <person name="Rolling W."/>
            <person name="Curaba J."/>
            <person name="Simon P."/>
        </authorList>
    </citation>
    <scope>NUCLEOTIDE SEQUENCE</scope>
    <source>
        <tissue evidence="6">Leaf</tissue>
    </source>
</reference>
<dbReference type="Proteomes" id="UP000077755">
    <property type="component" value="Chromosome 2"/>
</dbReference>
<name>A0A166EZ93_DAUCS</name>
<dbReference type="PANTHER" id="PTHR36968">
    <property type="entry name" value="HOMEOBOX-DDT DOMAIN PROTEIN RLT2"/>
    <property type="match status" value="1"/>
</dbReference>
<gene>
    <name evidence="6" type="ORF">DCAR_0209041</name>
</gene>
<dbReference type="EMBL" id="CP093344">
    <property type="protein sequence ID" value="WOG89802.1"/>
    <property type="molecule type" value="Genomic_DNA"/>
</dbReference>
<keyword evidence="2 3" id="KW-0539">Nucleus</keyword>
<accession>A0A166EZ93</accession>
<sequence length="313" mass="35257">MNSSMDSDPEAVIIINSSQQDAGFNRSKRERHMKTPSQLEALEKAFTAKKYLTPAEMDQLAAKLGLLESQVRMWFYHRRMKYKKESPGKRSLKVSGRKKRMIRYSSSDESESESDEFGEITPDEYEEPTNAAALTGHRGCSANSSDGTVVEGSRHKKLKLEYPPSKEAQSLLIKSACVRSHFVVQSQNAGEEIETSKKSLSKVEAELDDMEKKVQSAKKEVKDLKSRLGEDDVIAALRTELTAMKAGLDAAQLEKDAAAKLFEEKLNAKNQELGDLHRQLETERAWHKEDKHEAYARFGNDVVALIRKFKATT</sequence>
<keyword evidence="4" id="KW-0175">Coiled coil</keyword>
<keyword evidence="2 3" id="KW-0238">DNA-binding</keyword>
<dbReference type="InterPro" id="IPR009057">
    <property type="entry name" value="Homeodomain-like_sf"/>
</dbReference>
<feature type="region of interest" description="Disordered" evidence="5">
    <location>
        <begin position="86"/>
        <end position="123"/>
    </location>
</feature>
<dbReference type="AlphaFoldDB" id="A0A166EZ93"/>
<evidence type="ECO:0000256" key="4">
    <source>
        <dbReference type="SAM" id="Coils"/>
    </source>
</evidence>
<organism evidence="6 7">
    <name type="scientific">Daucus carota subsp. sativus</name>
    <name type="common">Carrot</name>
    <dbReference type="NCBI Taxonomy" id="79200"/>
    <lineage>
        <taxon>Eukaryota</taxon>
        <taxon>Viridiplantae</taxon>
        <taxon>Streptophyta</taxon>
        <taxon>Embryophyta</taxon>
        <taxon>Tracheophyta</taxon>
        <taxon>Spermatophyta</taxon>
        <taxon>Magnoliopsida</taxon>
        <taxon>eudicotyledons</taxon>
        <taxon>Gunneridae</taxon>
        <taxon>Pentapetalae</taxon>
        <taxon>asterids</taxon>
        <taxon>campanulids</taxon>
        <taxon>Apiales</taxon>
        <taxon>Apiaceae</taxon>
        <taxon>Apioideae</taxon>
        <taxon>Scandiceae</taxon>
        <taxon>Daucinae</taxon>
        <taxon>Daucus</taxon>
        <taxon>Daucus sect. Daucus</taxon>
    </lineage>
</organism>
<dbReference type="GO" id="GO:0006357">
    <property type="term" value="P:regulation of transcription by RNA polymerase II"/>
    <property type="evidence" value="ECO:0007669"/>
    <property type="project" value="InterPro"/>
</dbReference>
<dbReference type="SMART" id="SM00389">
    <property type="entry name" value="HOX"/>
    <property type="match status" value="1"/>
</dbReference>
<evidence type="ECO:0000256" key="5">
    <source>
        <dbReference type="SAM" id="MobiDB-lite"/>
    </source>
</evidence>
<dbReference type="Gramene" id="KZN07161">
    <property type="protein sequence ID" value="KZN07161"/>
    <property type="gene ID" value="DCAR_007998"/>
</dbReference>
<dbReference type="GO" id="GO:0003677">
    <property type="term" value="F:DNA binding"/>
    <property type="evidence" value="ECO:0007669"/>
    <property type="project" value="UniProtKB-UniRule"/>
</dbReference>
<dbReference type="CDD" id="cd00086">
    <property type="entry name" value="homeodomain"/>
    <property type="match status" value="1"/>
</dbReference>
<proteinExistence type="predicted"/>
<comment type="subcellular location">
    <subcellularLocation>
        <location evidence="1 2 3">Nucleus</location>
    </subcellularLocation>
</comment>
<protein>
    <submittedName>
        <fullName evidence="6">Uncharacterized protein</fullName>
    </submittedName>
</protein>
<keyword evidence="7" id="KW-1185">Reference proteome</keyword>